<evidence type="ECO:0000256" key="4">
    <source>
        <dbReference type="ARBA" id="ARBA00023136"/>
    </source>
</evidence>
<evidence type="ECO:0000313" key="10">
    <source>
        <dbReference type="WBParaSite" id="MCU_001186-RA"/>
    </source>
</evidence>
<dbReference type="EMBL" id="UXSR01005228">
    <property type="protein sequence ID" value="VDD79999.1"/>
    <property type="molecule type" value="Genomic_DNA"/>
</dbReference>
<evidence type="ECO:0000313" key="8">
    <source>
        <dbReference type="EMBL" id="VDD79999.1"/>
    </source>
</evidence>
<dbReference type="InterPro" id="IPR051694">
    <property type="entry name" value="Immunoregulatory_rcpt-like"/>
</dbReference>
<keyword evidence="2 6" id="KW-0812">Transmembrane</keyword>
<evidence type="ECO:0000256" key="6">
    <source>
        <dbReference type="SAM" id="Phobius"/>
    </source>
</evidence>
<feature type="transmembrane region" description="Helical" evidence="6">
    <location>
        <begin position="251"/>
        <end position="278"/>
    </location>
</feature>
<dbReference type="Proteomes" id="UP000267029">
    <property type="component" value="Unassembled WGS sequence"/>
</dbReference>
<feature type="region of interest" description="Disordered" evidence="5">
    <location>
        <begin position="361"/>
        <end position="443"/>
    </location>
</feature>
<comment type="subcellular location">
    <subcellularLocation>
        <location evidence="1">Membrane</location>
        <topology evidence="1">Single-pass membrane protein</topology>
    </subcellularLocation>
</comment>
<evidence type="ECO:0000256" key="7">
    <source>
        <dbReference type="SAM" id="SignalP"/>
    </source>
</evidence>
<evidence type="ECO:0000256" key="2">
    <source>
        <dbReference type="ARBA" id="ARBA00022692"/>
    </source>
</evidence>
<dbReference type="AlphaFoldDB" id="A0A0R3UFT0"/>
<name>A0A0R3UFT0_MESCO</name>
<dbReference type="OrthoDB" id="6250448at2759"/>
<protein>
    <submittedName>
        <fullName evidence="8 10">Uncharacterized protein</fullName>
    </submittedName>
</protein>
<keyword evidence="3 6" id="KW-1133">Transmembrane helix</keyword>
<evidence type="ECO:0000256" key="3">
    <source>
        <dbReference type="ARBA" id="ARBA00022989"/>
    </source>
</evidence>
<organism evidence="8 9">
    <name type="scientific">Mesocestoides corti</name>
    <name type="common">Flatworm</name>
    <dbReference type="NCBI Taxonomy" id="53468"/>
    <lineage>
        <taxon>Eukaryota</taxon>
        <taxon>Metazoa</taxon>
        <taxon>Spiralia</taxon>
        <taxon>Lophotrochozoa</taxon>
        <taxon>Platyhelminthes</taxon>
        <taxon>Cestoda</taxon>
        <taxon>Eucestoda</taxon>
        <taxon>Cyclophyllidea</taxon>
        <taxon>Mesocestoididae</taxon>
        <taxon>Mesocestoides</taxon>
    </lineage>
</organism>
<reference evidence="8 9" key="1">
    <citation type="submission" date="2018-10" db="EMBL/GenBank/DDBJ databases">
        <authorList>
            <consortium name="Pathogen Informatics"/>
        </authorList>
    </citation>
    <scope>NUCLEOTIDE SEQUENCE [LARGE SCALE GENOMIC DNA]</scope>
</reference>
<sequence length="672" mass="71772">MFITLPIQLLLLTSTPFLTQAQNSTEAVLVRVKRQFDYGPDPFHSLGGVNEDGKARAPLALELTYNLTLTNGPKGRCGVCARTYRVLRNLQHKPSVECHRYSDSRQAALGDLTEFYHTLYRSRKQKDTITFMLSDSFPEFSLAASFINSNPSSPPFLMIEAAKSAEQALCVQSHRCPEPPTTTTSTTTTTTTTSTTTSPRSPAMASMPVIPAPLIPAAGDKTGDKSMNGEPSQKQPPNFWDAVMANSSPRIWVIATVVLACVSLVLLIILVCTCIWICRTKRSFRRKRCRGTCRFGCKCTPDTIRQAAADAAVCGPISGLGNGSVLTYPSVGRSWGLSPSTKAPFNPLYVSLAANEKMLAAQGSGTPPSQQMYPSGQPCPGDNWPQYQMSFQKGTVPKDPMWRSHSDGSSLSDHTVPSGVGSGPSALRNQPSRSSGHHTAAYPFNANPSSATASTCMQSYVGAVSGQGDPGTVDGHPGSPVRFEDGQGSGQNGFDHNGITTQPVELRGINGGLYDQSTGDMGDTFAQHSELTSITPPAGFYDLNGKPTTSSKLDQSWTYGGHLQQSSFAPSSNQGNLSGAVKVLPNDALMVTKQSALNAGSVPSNSPGDYKRRNGYLNGNEGPLEDTSMRRAGGGLTSHILSHPLTEGVEQSYSYEGNSDTPLRAWTDALAH</sequence>
<keyword evidence="4 6" id="KW-0472">Membrane</keyword>
<feature type="compositionally biased region" description="Polar residues" evidence="5">
    <location>
        <begin position="363"/>
        <end position="374"/>
    </location>
</feature>
<feature type="chain" id="PRO_5043132361" evidence="7">
    <location>
        <begin position="22"/>
        <end position="672"/>
    </location>
</feature>
<evidence type="ECO:0000313" key="9">
    <source>
        <dbReference type="Proteomes" id="UP000267029"/>
    </source>
</evidence>
<dbReference type="PANTHER" id="PTHR15549">
    <property type="entry name" value="PAIRED IMMUNOGLOBULIN-LIKE TYPE 2 RECEPTOR"/>
    <property type="match status" value="1"/>
</dbReference>
<proteinExistence type="predicted"/>
<evidence type="ECO:0000256" key="5">
    <source>
        <dbReference type="SAM" id="MobiDB-lite"/>
    </source>
</evidence>
<feature type="compositionally biased region" description="Low complexity" evidence="5">
    <location>
        <begin position="181"/>
        <end position="198"/>
    </location>
</feature>
<dbReference type="GO" id="GO:0016020">
    <property type="term" value="C:membrane"/>
    <property type="evidence" value="ECO:0007669"/>
    <property type="project" value="UniProtKB-SubCell"/>
</dbReference>
<evidence type="ECO:0000256" key="1">
    <source>
        <dbReference type="ARBA" id="ARBA00004167"/>
    </source>
</evidence>
<gene>
    <name evidence="8" type="ORF">MCOS_LOCUS6002</name>
</gene>
<feature type="region of interest" description="Disordered" evidence="5">
    <location>
        <begin position="596"/>
        <end position="626"/>
    </location>
</feature>
<reference evidence="10" key="2">
    <citation type="submission" date="2019-11" db="UniProtKB">
        <authorList>
            <consortium name="WormBaseParasite"/>
        </authorList>
    </citation>
    <scope>IDENTIFICATION</scope>
</reference>
<keyword evidence="7" id="KW-0732">Signal</keyword>
<dbReference type="WBParaSite" id="MCU_001186-RA">
    <property type="protein sequence ID" value="MCU_001186-RA"/>
    <property type="gene ID" value="MCU_001186"/>
</dbReference>
<keyword evidence="9" id="KW-1185">Reference proteome</keyword>
<feature type="compositionally biased region" description="Polar residues" evidence="5">
    <location>
        <begin position="596"/>
        <end position="607"/>
    </location>
</feature>
<feature type="signal peptide" evidence="7">
    <location>
        <begin position="1"/>
        <end position="21"/>
    </location>
</feature>
<dbReference type="GO" id="GO:0071944">
    <property type="term" value="C:cell periphery"/>
    <property type="evidence" value="ECO:0007669"/>
    <property type="project" value="UniProtKB-ARBA"/>
</dbReference>
<accession>A0A0R3UFT0</accession>
<feature type="region of interest" description="Disordered" evidence="5">
    <location>
        <begin position="174"/>
        <end position="205"/>
    </location>
</feature>